<dbReference type="GO" id="GO:0022857">
    <property type="term" value="F:transmembrane transporter activity"/>
    <property type="evidence" value="ECO:0007669"/>
    <property type="project" value="TreeGrafter"/>
</dbReference>
<dbReference type="PANTHER" id="PTHR24220:SF689">
    <property type="entry name" value="LIPOPROTEIN-RELEASING SYSTEM ATP-BINDING PROTEIN LOLD"/>
    <property type="match status" value="1"/>
</dbReference>
<feature type="domain" description="ABC transporter" evidence="4">
    <location>
        <begin position="4"/>
        <end position="241"/>
    </location>
</feature>
<keyword evidence="2" id="KW-0547">Nucleotide-binding</keyword>
<evidence type="ECO:0000256" key="1">
    <source>
        <dbReference type="ARBA" id="ARBA00005417"/>
    </source>
</evidence>
<dbReference type="Gene3D" id="3.40.50.300">
    <property type="entry name" value="P-loop containing nucleotide triphosphate hydrolases"/>
    <property type="match status" value="1"/>
</dbReference>
<dbReference type="RefSeq" id="WP_101340342.1">
    <property type="nucleotide sequence ID" value="NZ_CP089967.1"/>
</dbReference>
<dbReference type="SMART" id="SM00382">
    <property type="entry name" value="AAA"/>
    <property type="match status" value="1"/>
</dbReference>
<dbReference type="EMBL" id="QAOT01000017">
    <property type="protein sequence ID" value="PTR14294.1"/>
    <property type="molecule type" value="Genomic_DNA"/>
</dbReference>
<dbReference type="SUPFAM" id="SSF52540">
    <property type="entry name" value="P-loop containing nucleoside triphosphate hydrolases"/>
    <property type="match status" value="1"/>
</dbReference>
<dbReference type="InterPro" id="IPR027417">
    <property type="entry name" value="P-loop_NTPase"/>
</dbReference>
<dbReference type="InterPro" id="IPR003593">
    <property type="entry name" value="AAA+_ATPase"/>
</dbReference>
<dbReference type="PROSITE" id="PS50893">
    <property type="entry name" value="ABC_TRANSPORTER_2"/>
    <property type="match status" value="1"/>
</dbReference>
<dbReference type="GO" id="GO:0016887">
    <property type="term" value="F:ATP hydrolysis activity"/>
    <property type="evidence" value="ECO:0007669"/>
    <property type="project" value="InterPro"/>
</dbReference>
<proteinExistence type="inferred from homology"/>
<keyword evidence="3 5" id="KW-0067">ATP-binding</keyword>
<evidence type="ECO:0000313" key="5">
    <source>
        <dbReference type="EMBL" id="PTR14294.1"/>
    </source>
</evidence>
<comment type="similarity">
    <text evidence="1">Belongs to the ABC transporter superfamily.</text>
</comment>
<sequence length="244" mass="25293">MPVLLTRNLGVTLADGERRFTLRVPELALEPGEAAGLTGASGTGKTMLLELLGLLRRPEAGGCLLVGTDAEARDLVPLWSARGGRSRLAAARGRLFGFVPQSGGLMPFLTVAQNVALGQRISGREDAARAAALIARLGLGPVAGLRPDRLSIGQRQRVSIARALAHGPRIVIADEPTAALDPEAAAEAMALLIGTAAATGAAVLVSSHDHDLLDRFALTRHRLVPEARDGHVVSTLRTGAEAAA</sequence>
<protein>
    <submittedName>
        <fullName evidence="5">Putative ABC transport system ATP-binding protein</fullName>
    </submittedName>
</protein>
<dbReference type="GO" id="GO:0005886">
    <property type="term" value="C:plasma membrane"/>
    <property type="evidence" value="ECO:0007669"/>
    <property type="project" value="TreeGrafter"/>
</dbReference>
<organism evidence="5 6">
    <name type="scientific">Cereibacter azotoformans</name>
    <dbReference type="NCBI Taxonomy" id="43057"/>
    <lineage>
        <taxon>Bacteria</taxon>
        <taxon>Pseudomonadati</taxon>
        <taxon>Pseudomonadota</taxon>
        <taxon>Alphaproteobacteria</taxon>
        <taxon>Rhodobacterales</taxon>
        <taxon>Paracoccaceae</taxon>
        <taxon>Cereibacter</taxon>
    </lineage>
</organism>
<dbReference type="GO" id="GO:0005524">
    <property type="term" value="F:ATP binding"/>
    <property type="evidence" value="ECO:0007669"/>
    <property type="project" value="UniProtKB-KW"/>
</dbReference>
<evidence type="ECO:0000256" key="3">
    <source>
        <dbReference type="ARBA" id="ARBA00022840"/>
    </source>
</evidence>
<keyword evidence="6" id="KW-1185">Reference proteome</keyword>
<dbReference type="OrthoDB" id="9802264at2"/>
<accession>A0A2T5JVU2</accession>
<dbReference type="InterPro" id="IPR003439">
    <property type="entry name" value="ABC_transporter-like_ATP-bd"/>
</dbReference>
<comment type="caution">
    <text evidence="5">The sequence shown here is derived from an EMBL/GenBank/DDBJ whole genome shotgun (WGS) entry which is preliminary data.</text>
</comment>
<evidence type="ECO:0000259" key="4">
    <source>
        <dbReference type="PROSITE" id="PS50893"/>
    </source>
</evidence>
<dbReference type="PANTHER" id="PTHR24220">
    <property type="entry name" value="IMPORT ATP-BINDING PROTEIN"/>
    <property type="match status" value="1"/>
</dbReference>
<evidence type="ECO:0000256" key="2">
    <source>
        <dbReference type="ARBA" id="ARBA00022741"/>
    </source>
</evidence>
<dbReference type="InterPro" id="IPR015854">
    <property type="entry name" value="ABC_transpr_LolD-like"/>
</dbReference>
<reference evidence="5 6" key="1">
    <citation type="submission" date="2018-04" db="EMBL/GenBank/DDBJ databases">
        <title>Genomic Encyclopedia of Type Strains, Phase III (KMG-III): the genomes of soil and plant-associated and newly described type strains.</title>
        <authorList>
            <person name="Whitman W."/>
        </authorList>
    </citation>
    <scope>NUCLEOTIDE SEQUENCE [LARGE SCALE GENOMIC DNA]</scope>
    <source>
        <strain evidence="5 6">KA25</strain>
    </source>
</reference>
<dbReference type="AlphaFoldDB" id="A0A2T5JVU2"/>
<dbReference type="GO" id="GO:0089705">
    <property type="term" value="P:protein localization to outer membrane"/>
    <property type="evidence" value="ECO:0007669"/>
    <property type="project" value="TreeGrafter"/>
</dbReference>
<dbReference type="Proteomes" id="UP000244060">
    <property type="component" value="Unassembled WGS sequence"/>
</dbReference>
<dbReference type="Pfam" id="PF00005">
    <property type="entry name" value="ABC_tran"/>
    <property type="match status" value="1"/>
</dbReference>
<gene>
    <name evidence="5" type="ORF">C8J28_11763</name>
</gene>
<evidence type="ECO:0000313" key="6">
    <source>
        <dbReference type="Proteomes" id="UP000244060"/>
    </source>
</evidence>
<dbReference type="GO" id="GO:0044874">
    <property type="term" value="P:lipoprotein localization to outer membrane"/>
    <property type="evidence" value="ECO:0007669"/>
    <property type="project" value="TreeGrafter"/>
</dbReference>
<name>A0A2T5JVU2_9RHOB</name>